<dbReference type="PANTHER" id="PTHR33164:SF57">
    <property type="entry name" value="MARR-FAMILY TRANSCRIPTIONAL REGULATOR"/>
    <property type="match status" value="1"/>
</dbReference>
<dbReference type="GO" id="GO:0003677">
    <property type="term" value="F:DNA binding"/>
    <property type="evidence" value="ECO:0007669"/>
    <property type="project" value="UniProtKB-KW"/>
</dbReference>
<name>A0A7W6MR56_9HYPH</name>
<dbReference type="PROSITE" id="PS50995">
    <property type="entry name" value="HTH_MARR_2"/>
    <property type="match status" value="1"/>
</dbReference>
<organism evidence="2 3">
    <name type="scientific">Aurantimonas endophytica</name>
    <dbReference type="NCBI Taxonomy" id="1522175"/>
    <lineage>
        <taxon>Bacteria</taxon>
        <taxon>Pseudomonadati</taxon>
        <taxon>Pseudomonadota</taxon>
        <taxon>Alphaproteobacteria</taxon>
        <taxon>Hyphomicrobiales</taxon>
        <taxon>Aurantimonadaceae</taxon>
        <taxon>Aurantimonas</taxon>
    </lineage>
</organism>
<dbReference type="Proteomes" id="UP000588647">
    <property type="component" value="Unassembled WGS sequence"/>
</dbReference>
<dbReference type="Gene3D" id="1.10.10.10">
    <property type="entry name" value="Winged helix-like DNA-binding domain superfamily/Winged helix DNA-binding domain"/>
    <property type="match status" value="1"/>
</dbReference>
<keyword evidence="2" id="KW-0238">DNA-binding</keyword>
<dbReference type="GO" id="GO:0006950">
    <property type="term" value="P:response to stress"/>
    <property type="evidence" value="ECO:0007669"/>
    <property type="project" value="TreeGrafter"/>
</dbReference>
<dbReference type="RefSeq" id="WP_183210272.1">
    <property type="nucleotide sequence ID" value="NZ_JAAAMM010000005.1"/>
</dbReference>
<dbReference type="InterPro" id="IPR036388">
    <property type="entry name" value="WH-like_DNA-bd_sf"/>
</dbReference>
<feature type="domain" description="HTH marR-type" evidence="1">
    <location>
        <begin position="9"/>
        <end position="141"/>
    </location>
</feature>
<comment type="caution">
    <text evidence="2">The sequence shown here is derived from an EMBL/GenBank/DDBJ whole genome shotgun (WGS) entry which is preliminary data.</text>
</comment>
<evidence type="ECO:0000313" key="2">
    <source>
        <dbReference type="EMBL" id="MBB4004685.1"/>
    </source>
</evidence>
<sequence>MPKIKNPSTTQLLPKIFAINRSIRGLMGLKLAEIGLYPGQDELLLALSPETGTNVSRLADSLRIRPSTVSKMVRYLAAQGLVERAGDPHDARLTFICITPSGTEMQRRIKEVWQSIEQGFREMDDRNRVERDLRLIEEFLRKPRSSS</sequence>
<reference evidence="2 3" key="1">
    <citation type="submission" date="2020-08" db="EMBL/GenBank/DDBJ databases">
        <title>Genomic Encyclopedia of Type Strains, Phase IV (KMG-IV): sequencing the most valuable type-strain genomes for metagenomic binning, comparative biology and taxonomic classification.</title>
        <authorList>
            <person name="Goeker M."/>
        </authorList>
    </citation>
    <scope>NUCLEOTIDE SEQUENCE [LARGE SCALE GENOMIC DNA]</scope>
    <source>
        <strain evidence="2 3">DSM 103570</strain>
    </source>
</reference>
<dbReference type="AlphaFoldDB" id="A0A7W6MR56"/>
<evidence type="ECO:0000259" key="1">
    <source>
        <dbReference type="PROSITE" id="PS50995"/>
    </source>
</evidence>
<gene>
    <name evidence="2" type="ORF">GGR03_003780</name>
</gene>
<dbReference type="Pfam" id="PF12802">
    <property type="entry name" value="MarR_2"/>
    <property type="match status" value="1"/>
</dbReference>
<dbReference type="SUPFAM" id="SSF46785">
    <property type="entry name" value="Winged helix' DNA-binding domain"/>
    <property type="match status" value="1"/>
</dbReference>
<dbReference type="GO" id="GO:0003700">
    <property type="term" value="F:DNA-binding transcription factor activity"/>
    <property type="evidence" value="ECO:0007669"/>
    <property type="project" value="InterPro"/>
</dbReference>
<dbReference type="InterPro" id="IPR036390">
    <property type="entry name" value="WH_DNA-bd_sf"/>
</dbReference>
<protein>
    <submittedName>
        <fullName evidence="2">DNA-binding MarR family transcriptional regulator</fullName>
    </submittedName>
</protein>
<dbReference type="InterPro" id="IPR000835">
    <property type="entry name" value="HTH_MarR-typ"/>
</dbReference>
<evidence type="ECO:0000313" key="3">
    <source>
        <dbReference type="Proteomes" id="UP000588647"/>
    </source>
</evidence>
<dbReference type="SMART" id="SM00347">
    <property type="entry name" value="HTH_MARR"/>
    <property type="match status" value="1"/>
</dbReference>
<dbReference type="InterPro" id="IPR039422">
    <property type="entry name" value="MarR/SlyA-like"/>
</dbReference>
<dbReference type="PANTHER" id="PTHR33164">
    <property type="entry name" value="TRANSCRIPTIONAL REGULATOR, MARR FAMILY"/>
    <property type="match status" value="1"/>
</dbReference>
<accession>A0A7W6MR56</accession>
<proteinExistence type="predicted"/>
<dbReference type="EMBL" id="JACIEM010000005">
    <property type="protein sequence ID" value="MBB4004685.1"/>
    <property type="molecule type" value="Genomic_DNA"/>
</dbReference>
<keyword evidence="3" id="KW-1185">Reference proteome</keyword>